<feature type="domain" description="DOP1-like middle TPR" evidence="9">
    <location>
        <begin position="513"/>
        <end position="746"/>
    </location>
</feature>
<feature type="compositionally biased region" description="Gly residues" evidence="7">
    <location>
        <begin position="883"/>
        <end position="903"/>
    </location>
</feature>
<evidence type="ECO:0000259" key="10">
    <source>
        <dbReference type="Pfam" id="PF24598"/>
    </source>
</evidence>
<feature type="region of interest" description="Disordered" evidence="7">
    <location>
        <begin position="639"/>
        <end position="661"/>
    </location>
</feature>
<protein>
    <recommendedName>
        <fullName evidence="13">Dopey N-terminal domain-containing protein</fullName>
    </recommendedName>
</protein>
<dbReference type="GO" id="GO:0005829">
    <property type="term" value="C:cytosol"/>
    <property type="evidence" value="ECO:0007669"/>
    <property type="project" value="GOC"/>
</dbReference>
<evidence type="ECO:0000256" key="7">
    <source>
        <dbReference type="SAM" id="MobiDB-lite"/>
    </source>
</evidence>
<comment type="caution">
    <text evidence="11">The sequence shown here is derived from an EMBL/GenBank/DDBJ whole genome shotgun (WGS) entry which is preliminary data.</text>
</comment>
<proteinExistence type="inferred from homology"/>
<dbReference type="Pfam" id="PF04118">
    <property type="entry name" value="Dopey_N"/>
    <property type="match status" value="1"/>
</dbReference>
<dbReference type="InterPro" id="IPR007249">
    <property type="entry name" value="DOP1_N"/>
</dbReference>
<dbReference type="InterPro" id="IPR056458">
    <property type="entry name" value="TPR_DOP1_M"/>
</dbReference>
<feature type="domain" description="DOP1-like C-terminal" evidence="10">
    <location>
        <begin position="1634"/>
        <end position="2045"/>
    </location>
</feature>
<dbReference type="InterPro" id="IPR016024">
    <property type="entry name" value="ARM-type_fold"/>
</dbReference>
<evidence type="ECO:0000256" key="2">
    <source>
        <dbReference type="ARBA" id="ARBA00022448"/>
    </source>
</evidence>
<feature type="compositionally biased region" description="Polar residues" evidence="7">
    <location>
        <begin position="2087"/>
        <end position="2110"/>
    </location>
</feature>
<feature type="region of interest" description="Disordered" evidence="7">
    <location>
        <begin position="68"/>
        <end position="119"/>
    </location>
</feature>
<organism evidence="11 12">
    <name type="scientific">Tilletia horrida</name>
    <dbReference type="NCBI Taxonomy" id="155126"/>
    <lineage>
        <taxon>Eukaryota</taxon>
        <taxon>Fungi</taxon>
        <taxon>Dikarya</taxon>
        <taxon>Basidiomycota</taxon>
        <taxon>Ustilaginomycotina</taxon>
        <taxon>Exobasidiomycetes</taxon>
        <taxon>Tilletiales</taxon>
        <taxon>Tilletiaceae</taxon>
        <taxon>Tilletia</taxon>
    </lineage>
</organism>
<feature type="region of interest" description="Disordered" evidence="7">
    <location>
        <begin position="1427"/>
        <end position="1459"/>
    </location>
</feature>
<evidence type="ECO:0008006" key="13">
    <source>
        <dbReference type="Google" id="ProtNLM"/>
    </source>
</evidence>
<evidence type="ECO:0000313" key="12">
    <source>
        <dbReference type="Proteomes" id="UP001176521"/>
    </source>
</evidence>
<dbReference type="GO" id="GO:0006895">
    <property type="term" value="P:Golgi to endosome transport"/>
    <property type="evidence" value="ECO:0007669"/>
    <property type="project" value="InterPro"/>
</dbReference>
<dbReference type="EMBL" id="JAPDMQ010000027">
    <property type="protein sequence ID" value="KAK0539677.1"/>
    <property type="molecule type" value="Genomic_DNA"/>
</dbReference>
<dbReference type="SUPFAM" id="SSF48371">
    <property type="entry name" value="ARM repeat"/>
    <property type="match status" value="1"/>
</dbReference>
<feature type="region of interest" description="Disordered" evidence="7">
    <location>
        <begin position="881"/>
        <end position="904"/>
    </location>
</feature>
<keyword evidence="5" id="KW-0472">Membrane</keyword>
<accession>A0AAN6GL22</accession>
<name>A0AAN6GL22_9BASI</name>
<dbReference type="GO" id="GO:0000139">
    <property type="term" value="C:Golgi membrane"/>
    <property type="evidence" value="ECO:0007669"/>
    <property type="project" value="UniProtKB-SubCell"/>
</dbReference>
<dbReference type="Proteomes" id="UP001176521">
    <property type="component" value="Unassembled WGS sequence"/>
</dbReference>
<evidence type="ECO:0000256" key="1">
    <source>
        <dbReference type="ARBA" id="ARBA00004395"/>
    </source>
</evidence>
<feature type="region of interest" description="Disordered" evidence="7">
    <location>
        <begin position="2052"/>
        <end position="2126"/>
    </location>
</feature>
<dbReference type="GO" id="GO:0015031">
    <property type="term" value="P:protein transport"/>
    <property type="evidence" value="ECO:0007669"/>
    <property type="project" value="UniProtKB-KW"/>
</dbReference>
<comment type="similarity">
    <text evidence="6">Belongs to the DOP1 family.</text>
</comment>
<keyword evidence="3" id="KW-0653">Protein transport</keyword>
<evidence type="ECO:0000313" key="11">
    <source>
        <dbReference type="EMBL" id="KAK0539677.1"/>
    </source>
</evidence>
<feature type="domain" description="DOP1 N-terminal" evidence="8">
    <location>
        <begin position="203"/>
        <end position="506"/>
    </location>
</feature>
<feature type="compositionally biased region" description="Low complexity" evidence="7">
    <location>
        <begin position="1431"/>
        <end position="1443"/>
    </location>
</feature>
<keyword evidence="2" id="KW-0813">Transport</keyword>
<feature type="compositionally biased region" description="Low complexity" evidence="7">
    <location>
        <begin position="94"/>
        <end position="105"/>
    </location>
</feature>
<evidence type="ECO:0000256" key="5">
    <source>
        <dbReference type="ARBA" id="ARBA00023136"/>
    </source>
</evidence>
<evidence type="ECO:0000256" key="4">
    <source>
        <dbReference type="ARBA" id="ARBA00023034"/>
    </source>
</evidence>
<dbReference type="PANTHER" id="PTHR14042:SF24">
    <property type="entry name" value="PROTEIN DOPEY-1 HOMOLOG"/>
    <property type="match status" value="1"/>
</dbReference>
<dbReference type="GO" id="GO:0005768">
    <property type="term" value="C:endosome"/>
    <property type="evidence" value="ECO:0007669"/>
    <property type="project" value="TreeGrafter"/>
</dbReference>
<dbReference type="InterPro" id="IPR056457">
    <property type="entry name" value="DOP1_C"/>
</dbReference>
<dbReference type="Pfam" id="PF24597">
    <property type="entry name" value="TPR_DOP1_M"/>
    <property type="match status" value="1"/>
</dbReference>
<evidence type="ECO:0000259" key="9">
    <source>
        <dbReference type="Pfam" id="PF24597"/>
    </source>
</evidence>
<keyword evidence="12" id="KW-1185">Reference proteome</keyword>
<feature type="compositionally biased region" description="Basic and acidic residues" evidence="7">
    <location>
        <begin position="78"/>
        <end position="90"/>
    </location>
</feature>
<reference evidence="11" key="1">
    <citation type="journal article" date="2023" name="PhytoFront">
        <title>Draft Genome Resources of Seven Strains of Tilletia horrida, Causal Agent of Kernel Smut of Rice.</title>
        <authorList>
            <person name="Khanal S."/>
            <person name="Antony Babu S."/>
            <person name="Zhou X.G."/>
        </authorList>
    </citation>
    <scope>NUCLEOTIDE SEQUENCE</scope>
    <source>
        <strain evidence="11">TX3</strain>
    </source>
</reference>
<dbReference type="Pfam" id="PF24598">
    <property type="entry name" value="DOP1_C"/>
    <property type="match status" value="1"/>
</dbReference>
<evidence type="ECO:0000259" key="8">
    <source>
        <dbReference type="Pfam" id="PF04118"/>
    </source>
</evidence>
<gene>
    <name evidence="11" type="ORF">OC842_000868</name>
</gene>
<dbReference type="GO" id="GO:0005802">
    <property type="term" value="C:trans-Golgi network"/>
    <property type="evidence" value="ECO:0007669"/>
    <property type="project" value="TreeGrafter"/>
</dbReference>
<dbReference type="PANTHER" id="PTHR14042">
    <property type="entry name" value="DOPEY-RELATED"/>
    <property type="match status" value="1"/>
</dbReference>
<feature type="compositionally biased region" description="Low complexity" evidence="7">
    <location>
        <begin position="2052"/>
        <end position="2064"/>
    </location>
</feature>
<evidence type="ECO:0000256" key="3">
    <source>
        <dbReference type="ARBA" id="ARBA00022927"/>
    </source>
</evidence>
<evidence type="ECO:0000256" key="6">
    <source>
        <dbReference type="ARBA" id="ARBA00046326"/>
    </source>
</evidence>
<dbReference type="InterPro" id="IPR040314">
    <property type="entry name" value="DOP1"/>
</dbReference>
<keyword evidence="4" id="KW-0333">Golgi apparatus</keyword>
<comment type="subcellular location">
    <subcellularLocation>
        <location evidence="1">Golgi apparatus membrane</location>
        <topology evidence="1">Peripheral membrane protein</topology>
    </subcellularLocation>
</comment>
<sequence length="2189" mass="237899">MSKDWLWPMKDGLRGTRAHYYRGPLSTEEVLRLLASDISAHGQEALTAEQRAGYLKYFHFMGPAEVPARHQRGVKSTEGSEQKGREEWQCRPKSNATLNSSSTASVRTPRPKSAIAPPNVQLDLSSAGAATSATSSTTSAAQMASLTRALGTGTISSGTSPRVHNGSGGAAVSVENAEVWRSSAAKRAEKAWAVQSEKSLHADAKFKKYAALVERTLATFESVSEWADFISFLARLLKVLQTYPQYNSIPRKLVVAKRLSQCLNPALPSGVHTRALDVYAHILSVIGPDGLRRDLQIWSPGLLPFFEYASTTVRPALLNLLEKHYLPLKEDLRPITRAFILSLLPGLEEETNEFFDKVLSILDRLSASVSSAFFLQNIWLILLGSPNARLSALNYLSRRLPNLNSEVDPAKIVGRDLGLMVRGFAAALDGDEVAGGASAGGASTTLLVRRTALELLVTQLRIDSTTFQHACRQSDRILLVRAALAVVLRRDLSLNRRLYTWLLGPEEGDQIAYLRKNSLELVRQALREDFYAPISPGLDRQRPYRIFISLLDKYEIGHALTEVLVLDAFQAVALQAQLRDTVVAEGKDEQARAATASTDDLLTTARMLFQALDPFITYRQFFLALRAELGGDVLPSAVAGSRPAGSQPRGSTGPAPPGGAAAYQHHPFSAVKLLQYILDTFGVHDEVERLIHLPMLFPVLIELVEASLTPEDSDAPALQAPILRDSLHLARSLLALIPARVFVRIETFASPGTDGRLGAPPSLISRRSVSTITAATSAALADTAPYFFLRQATSFYGSSAEAGGEQAMAKYVGFQHERIVVRLVSLIANLSLKCVKADTERDNASTEGRTLLALELAREMLVTLDKSEDKSVTSLFALQGSGETAGGPSGSISGPSGGGGATGDEGAHQAFQKIDWSGAESWKMLLLHSLHSISDFAQVEPIFSLLFTAARCRALARPIALDSRTIMDQLSSKLFDFLHPGMSMFHLRAVQLLWELESFSGHAHLQSALARRVSALDAHERRKGFELFGTVWKLTDESSPASAMLNLPLSIVLVALKSSDVELRQLGETWLRVNLRTYARLLDALLPDIIFPGSIRADLSASAPAKIPKRLPQAVDITRVGPDVKVERLVYDAPFDQELVNSALATLLAMARFGGQGFTKAVRASSAGKSTDSRLIRYAASVGAHSYQDLITDTMLTLLRSDFEPVYSNTAALAVTTTQAHAVEILQAIAARGAFDPARLVALETTLVEALLISVQLGTIERQNKLLHALHSIIHQRSRFGGDGTSRSELIGRRLPSGPIDTVESMPVETTASSRTALVPNKRLLPLLKAALSSPSTRPVLSHWADFILMTVPYYRKSQSAFLLPLQDALCGLLRASLGSLTDVYTPANANAAVAGTETTETEIMLFINMAERVLFQCLGEEDGRGEVESADAAAGSGAGLSEKPPASANPDRAPDSATGTGILGLVTNVFTSDAPSSPTTSSAVPSASSRNLQQTIAALHAVWMFARASSAAIDSVKQTKTTRAQRQSHVVAAHVNIANKVQARARRGLEKLYSSHSGEVVETLVACWYSSRPGPEADKRGQATFEILAVLAPSAQIVVSFLCDVIANRTTAPEKVKRNTAAPIASDAVLFQFLETYIGRLEGPIAVQVWPVVIVLVKDLLANATANRSAMFPCLRCLTVIGEKMSLTTALDDRRMRRDLQDAYAKLFDTCVLISGRSFDSTWIRRTRDASAENTLEADAESDEKLSASVVELSGAALIESINVFLGERGMAALRKFQFDSDRVNALCANVVYYIVAPAMKGKGKVLDVDFSVIQLSREMAKLPGTVKTWRSTIGDAFADNRFFTVASRADADEWAPLIFSLMTQDKERLIELIGKVNAAPSANIFTNRETEMLGRALNMRRLSYVIFTSTRDHFLTQLPSIQEKVVDIMRAKAAEPVQAEVYLCMRVLLCRFSQQHLAPFWPVLLTELMRLLDSLTEELPADGSDNLQLVFSACKFLDLLLTLQTEDFQIHQWLFVTDTVDILYPPDEWVAESIMDRVASVINERRPVRSSRFSKASSSPRPGASQRMSAGPATPDPAHDADDPNSATTISSSRPLWQSSAPETSVLPSTSSSSAAGRNPYRPLRKPLLGEMRELESIDGLRAFFNSVSLAAYEGQYGAVGGVDWEAVERGLVEDMFTFVGSSSSAA</sequence>